<evidence type="ECO:0000313" key="3">
    <source>
        <dbReference type="Proteomes" id="UP000180246"/>
    </source>
</evidence>
<keyword evidence="1" id="KW-0472">Membrane</keyword>
<evidence type="ECO:0000313" key="2">
    <source>
        <dbReference type="EMBL" id="OIJ43740.1"/>
    </source>
</evidence>
<dbReference type="EMBL" id="JRYB01000001">
    <property type="protein sequence ID" value="OIJ43740.1"/>
    <property type="molecule type" value="Genomic_DNA"/>
</dbReference>
<evidence type="ECO:0000256" key="1">
    <source>
        <dbReference type="SAM" id="Phobius"/>
    </source>
</evidence>
<keyword evidence="1" id="KW-1133">Transmembrane helix</keyword>
<organism evidence="2 3">
    <name type="scientific">Massilia timonae</name>
    <dbReference type="NCBI Taxonomy" id="47229"/>
    <lineage>
        <taxon>Bacteria</taxon>
        <taxon>Pseudomonadati</taxon>
        <taxon>Pseudomonadota</taxon>
        <taxon>Betaproteobacteria</taxon>
        <taxon>Burkholderiales</taxon>
        <taxon>Oxalobacteraceae</taxon>
        <taxon>Telluria group</taxon>
        <taxon>Massilia</taxon>
    </lineage>
</organism>
<reference evidence="2 3" key="1">
    <citation type="submission" date="2014-10" db="EMBL/GenBank/DDBJ databases">
        <authorList>
            <person name="Seo M.-J."/>
            <person name="Seok Y.J."/>
            <person name="Cha I.-T."/>
        </authorList>
    </citation>
    <scope>NUCLEOTIDE SEQUENCE [LARGE SCALE GENOMIC DNA]</scope>
    <source>
        <strain evidence="2 3">NEU</strain>
    </source>
</reference>
<comment type="caution">
    <text evidence="2">The sequence shown here is derived from an EMBL/GenBank/DDBJ whole genome shotgun (WGS) entry which is preliminary data.</text>
</comment>
<dbReference type="AlphaFoldDB" id="A0A1S2NG37"/>
<dbReference type="Proteomes" id="UP000180246">
    <property type="component" value="Unassembled WGS sequence"/>
</dbReference>
<proteinExistence type="predicted"/>
<accession>A0A1S2NG37</accession>
<feature type="transmembrane region" description="Helical" evidence="1">
    <location>
        <begin position="32"/>
        <end position="52"/>
    </location>
</feature>
<name>A0A1S2NG37_9BURK</name>
<dbReference type="RefSeq" id="WP_071359967.1">
    <property type="nucleotide sequence ID" value="NZ_CAUQYF010000024.1"/>
</dbReference>
<keyword evidence="1" id="KW-0812">Transmembrane</keyword>
<protein>
    <submittedName>
        <fullName evidence="2">Uncharacterized protein</fullName>
    </submittedName>
</protein>
<sequence length="114" mass="13355">MTDKVEGEILKIYEGSRPKEENLFETSNVNHVAWTLALIFVLTTVWFGIALVHAENQRHAMASNLCPDQVFKEGFDQKCLLTVRSRDHWWEHLWYGVTHVRSHPDHDGRIDTRK</sequence>
<gene>
    <name evidence="2" type="ORF">LO55_20</name>
</gene>